<gene>
    <name evidence="8" type="ORF">G4Z14_07130</name>
</gene>
<dbReference type="RefSeq" id="WP_164624145.1">
    <property type="nucleotide sequence ID" value="NZ_JAAIVJ010000003.1"/>
</dbReference>
<evidence type="ECO:0000313" key="8">
    <source>
        <dbReference type="EMBL" id="NEY90069.1"/>
    </source>
</evidence>
<dbReference type="InterPro" id="IPR000209">
    <property type="entry name" value="Peptidase_S8/S53_dom"/>
</dbReference>
<evidence type="ECO:0000256" key="2">
    <source>
        <dbReference type="ARBA" id="ARBA00022670"/>
    </source>
</evidence>
<reference evidence="8 9" key="1">
    <citation type="submission" date="2020-02" db="EMBL/GenBank/DDBJ databases">
        <authorList>
            <person name="Chen W.-M."/>
        </authorList>
    </citation>
    <scope>NUCLEOTIDE SEQUENCE [LARGE SCALE GENOMIC DNA]</scope>
    <source>
        <strain evidence="8 9">KMS-5</strain>
    </source>
</reference>
<dbReference type="Proteomes" id="UP000477782">
    <property type="component" value="Unassembled WGS sequence"/>
</dbReference>
<dbReference type="Gene3D" id="3.40.50.200">
    <property type="entry name" value="Peptidase S8/S53 domain"/>
    <property type="match status" value="1"/>
</dbReference>
<dbReference type="PROSITE" id="PS51892">
    <property type="entry name" value="SUBTILASE"/>
    <property type="match status" value="1"/>
</dbReference>
<keyword evidence="9" id="KW-1185">Reference proteome</keyword>
<protein>
    <submittedName>
        <fullName evidence="8">S8 family serine peptidase</fullName>
    </submittedName>
</protein>
<feature type="chain" id="PRO_5026954297" evidence="6">
    <location>
        <begin position="27"/>
        <end position="499"/>
    </location>
</feature>
<proteinExistence type="inferred from homology"/>
<feature type="active site" description="Charge relay system" evidence="5">
    <location>
        <position position="257"/>
    </location>
</feature>
<dbReference type="GO" id="GO:0004252">
    <property type="term" value="F:serine-type endopeptidase activity"/>
    <property type="evidence" value="ECO:0007669"/>
    <property type="project" value="UniProtKB-UniRule"/>
</dbReference>
<dbReference type="AlphaFoldDB" id="A0A6M0QRC5"/>
<dbReference type="CDD" id="cd05561">
    <property type="entry name" value="Peptidases_S8_4"/>
    <property type="match status" value="1"/>
</dbReference>
<evidence type="ECO:0000256" key="5">
    <source>
        <dbReference type="PROSITE-ProRule" id="PRU01240"/>
    </source>
</evidence>
<keyword evidence="3 5" id="KW-0378">Hydrolase</keyword>
<dbReference type="InterPro" id="IPR036852">
    <property type="entry name" value="Peptidase_S8/S53_dom_sf"/>
</dbReference>
<sequence>MRLVRRIRAIVALAVVVGSVSGPALAARCVEVGGILDVPVRGFLRDEVPNLTLDFQSGESFPIAPLSMTASRLRIRLPATGLPDEAHFKVRHHPDHGPAKVVANGQLCPSGPVDPNDPGAGTAGSGVLDARGARLPFERATANDVAAPSGGAEYLLAGSARETTRAEAVLLRLGVTVLRRNQLDGLRLSLLALDLNGVVRPAQLRSALAREGVKVVVDRHNVYRAAQGTAAAAAEPAPQAIEAVCRLSPSVRVGLIDGPIDTGNPALADVAIRSTSVLDAREKQGSTDHATGIAALIAGKATGGVPSGVAPGAQLYSVVAFARNGGRDVARLENIAEALDWLIAARVGLANLSLAGPENATLAEVLRIADENGMLMVAATGNNGRPELAFPASDPRVIAVTAVDADLRPYRKANYGKGIGFAAPGVDVAVPTGAGGVAHRSGTSYASAIATAVVAQVMAQGVQGRAAVEAALRRNVTDLGPEGYDEHFGWGLIAAPSCN</sequence>
<dbReference type="PANTHER" id="PTHR43806:SF11">
    <property type="entry name" value="CEREVISIN-RELATED"/>
    <property type="match status" value="1"/>
</dbReference>
<name>A0A6M0QRC5_9RHOB</name>
<evidence type="ECO:0000259" key="7">
    <source>
        <dbReference type="Pfam" id="PF00082"/>
    </source>
</evidence>
<evidence type="ECO:0000256" key="3">
    <source>
        <dbReference type="ARBA" id="ARBA00022801"/>
    </source>
</evidence>
<evidence type="ECO:0000313" key="9">
    <source>
        <dbReference type="Proteomes" id="UP000477782"/>
    </source>
</evidence>
<accession>A0A6M0QRC5</accession>
<comment type="caution">
    <text evidence="8">The sequence shown here is derived from an EMBL/GenBank/DDBJ whole genome shotgun (WGS) entry which is preliminary data.</text>
</comment>
<dbReference type="PANTHER" id="PTHR43806">
    <property type="entry name" value="PEPTIDASE S8"/>
    <property type="match status" value="1"/>
</dbReference>
<evidence type="ECO:0000256" key="1">
    <source>
        <dbReference type="ARBA" id="ARBA00011073"/>
    </source>
</evidence>
<evidence type="ECO:0000256" key="4">
    <source>
        <dbReference type="ARBA" id="ARBA00022825"/>
    </source>
</evidence>
<feature type="active site" description="Charge relay system" evidence="5">
    <location>
        <position position="444"/>
    </location>
</feature>
<keyword evidence="2 5" id="KW-0645">Protease</keyword>
<feature type="signal peptide" evidence="6">
    <location>
        <begin position="1"/>
        <end position="26"/>
    </location>
</feature>
<organism evidence="8 9">
    <name type="scientific">Tabrizicola oligotrophica</name>
    <dbReference type="NCBI Taxonomy" id="2710650"/>
    <lineage>
        <taxon>Bacteria</taxon>
        <taxon>Pseudomonadati</taxon>
        <taxon>Pseudomonadota</taxon>
        <taxon>Alphaproteobacteria</taxon>
        <taxon>Rhodobacterales</taxon>
        <taxon>Paracoccaceae</taxon>
        <taxon>Tabrizicola</taxon>
    </lineage>
</organism>
<feature type="active site" description="Charge relay system" evidence="5">
    <location>
        <position position="289"/>
    </location>
</feature>
<dbReference type="Pfam" id="PF00082">
    <property type="entry name" value="Peptidase_S8"/>
    <property type="match status" value="1"/>
</dbReference>
<keyword evidence="6" id="KW-0732">Signal</keyword>
<keyword evidence="4 5" id="KW-0720">Serine protease</keyword>
<evidence type="ECO:0000256" key="6">
    <source>
        <dbReference type="SAM" id="SignalP"/>
    </source>
</evidence>
<dbReference type="SUPFAM" id="SSF52743">
    <property type="entry name" value="Subtilisin-like"/>
    <property type="match status" value="1"/>
</dbReference>
<dbReference type="GO" id="GO:0006508">
    <property type="term" value="P:proteolysis"/>
    <property type="evidence" value="ECO:0007669"/>
    <property type="project" value="UniProtKB-KW"/>
</dbReference>
<feature type="domain" description="Peptidase S8/S53" evidence="7">
    <location>
        <begin position="251"/>
        <end position="491"/>
    </location>
</feature>
<comment type="similarity">
    <text evidence="1 5">Belongs to the peptidase S8 family.</text>
</comment>
<dbReference type="EMBL" id="JAAIVJ010000003">
    <property type="protein sequence ID" value="NEY90069.1"/>
    <property type="molecule type" value="Genomic_DNA"/>
</dbReference>
<dbReference type="InterPro" id="IPR050131">
    <property type="entry name" value="Peptidase_S8_subtilisin-like"/>
</dbReference>